<evidence type="ECO:0000313" key="2">
    <source>
        <dbReference type="Proteomes" id="UP000228751"/>
    </source>
</evidence>
<evidence type="ECO:0008006" key="3">
    <source>
        <dbReference type="Google" id="ProtNLM"/>
    </source>
</evidence>
<dbReference type="RefSeq" id="WP_099540669.1">
    <property type="nucleotide sequence ID" value="NZ_PEBQ01000062.1"/>
</dbReference>
<dbReference type="Pfam" id="PF14337">
    <property type="entry name" value="Abi_alpha"/>
    <property type="match status" value="1"/>
</dbReference>
<keyword evidence="2" id="KW-1185">Reference proteome</keyword>
<reference evidence="1 2" key="1">
    <citation type="submission" date="2017-10" db="EMBL/GenBank/DDBJ databases">
        <title>Genomic analysis of the genus Acetobacter.</title>
        <authorList>
            <person name="Kim K.H."/>
            <person name="Chun B.H."/>
            <person name="Son A.R."/>
            <person name="Jeon C.O."/>
        </authorList>
    </citation>
    <scope>NUCLEOTIDE SEQUENCE [LARGE SCALE GENOMIC DNA]</scope>
    <source>
        <strain evidence="1 2">LHT 2458</strain>
    </source>
</reference>
<accession>A0A2G4RE48</accession>
<gene>
    <name evidence="1" type="ORF">CSR02_04140</name>
</gene>
<dbReference type="Proteomes" id="UP000228751">
    <property type="component" value="Unassembled WGS sequence"/>
</dbReference>
<name>A0A2G4RE48_9PROT</name>
<dbReference type="EMBL" id="PEBQ01000062">
    <property type="protein sequence ID" value="PHY94844.1"/>
    <property type="molecule type" value="Genomic_DNA"/>
</dbReference>
<dbReference type="AlphaFoldDB" id="A0A2G4RE48"/>
<dbReference type="OrthoDB" id="7275752at2"/>
<dbReference type="InterPro" id="IPR025506">
    <property type="entry name" value="Abi_alpha"/>
</dbReference>
<comment type="caution">
    <text evidence="1">The sequence shown here is derived from an EMBL/GenBank/DDBJ whole genome shotgun (WGS) entry which is preliminary data.</text>
</comment>
<organism evidence="1 2">
    <name type="scientific">Acetobacter pomorum</name>
    <dbReference type="NCBI Taxonomy" id="65959"/>
    <lineage>
        <taxon>Bacteria</taxon>
        <taxon>Pseudomonadati</taxon>
        <taxon>Pseudomonadota</taxon>
        <taxon>Alphaproteobacteria</taxon>
        <taxon>Acetobacterales</taxon>
        <taxon>Acetobacteraceae</taxon>
        <taxon>Acetobacter</taxon>
    </lineage>
</organism>
<sequence length="219" mass="24294">MHDLSLLTPENVEHSAKALAAIVKGVPGLYQAMYEAMRAVAIDPIVFRRRKANLERQTELVRSMIEHKEILENVSAVTAKSIVEAAMEEDRPELQKLWAGLMARLLTDPNAMITQKAISTVKQMEPMDALVLDILTDSMDPKGLAPDEIRETVKKHGINFENYDLIVDEARAHLFELGCATYGKGVDNVALTLPFRSSARLAATSKGLLIYTLTQPPKK</sequence>
<evidence type="ECO:0000313" key="1">
    <source>
        <dbReference type="EMBL" id="PHY94844.1"/>
    </source>
</evidence>
<protein>
    <recommendedName>
        <fullName evidence="3">DUF4393 domain-containing protein</fullName>
    </recommendedName>
</protein>
<proteinExistence type="predicted"/>